<keyword evidence="5" id="KW-1185">Reference proteome</keyword>
<keyword evidence="2" id="KW-0472">Membrane</keyword>
<dbReference type="SMART" id="SM00271">
    <property type="entry name" value="DnaJ"/>
    <property type="match status" value="1"/>
</dbReference>
<reference evidence="4 5" key="1">
    <citation type="submission" date="2024-07" db="EMBL/GenBank/DDBJ databases">
        <title>Draft Genome Sequence of Ferrimicrobium acidiphilum Strain YE2023, Isolated from a Pulp of Bioleach Reactor.</title>
        <authorList>
            <person name="Elkina Y.A."/>
            <person name="Bulaeva A.G."/>
            <person name="Beletsky A.V."/>
            <person name="Mardanov A.V."/>
        </authorList>
    </citation>
    <scope>NUCLEOTIDE SEQUENCE [LARGE SCALE GENOMIC DNA]</scope>
    <source>
        <strain evidence="4 5">YE2023</strain>
    </source>
</reference>
<feature type="region of interest" description="Disordered" evidence="1">
    <location>
        <begin position="76"/>
        <end position="105"/>
    </location>
</feature>
<feature type="transmembrane region" description="Helical" evidence="2">
    <location>
        <begin position="132"/>
        <end position="150"/>
    </location>
</feature>
<dbReference type="CDD" id="cd06257">
    <property type="entry name" value="DnaJ"/>
    <property type="match status" value="1"/>
</dbReference>
<evidence type="ECO:0000313" key="4">
    <source>
        <dbReference type="EMBL" id="MEX6430093.1"/>
    </source>
</evidence>
<dbReference type="Gene3D" id="1.10.287.110">
    <property type="entry name" value="DnaJ domain"/>
    <property type="match status" value="1"/>
</dbReference>
<comment type="caution">
    <text evidence="4">The sequence shown here is derived from an EMBL/GenBank/DDBJ whole genome shotgun (WGS) entry which is preliminary data.</text>
</comment>
<evidence type="ECO:0000256" key="1">
    <source>
        <dbReference type="SAM" id="MobiDB-lite"/>
    </source>
</evidence>
<dbReference type="PROSITE" id="PS50076">
    <property type="entry name" value="DNAJ_2"/>
    <property type="match status" value="1"/>
</dbReference>
<dbReference type="RefSeq" id="WP_298385750.1">
    <property type="nucleotide sequence ID" value="NZ_JBFSHR010000035.1"/>
</dbReference>
<dbReference type="Proteomes" id="UP001560267">
    <property type="component" value="Unassembled WGS sequence"/>
</dbReference>
<evidence type="ECO:0000256" key="2">
    <source>
        <dbReference type="SAM" id="Phobius"/>
    </source>
</evidence>
<accession>A0ABV3Y6F4</accession>
<protein>
    <submittedName>
        <fullName evidence="4">DnaJ domain-containing protein</fullName>
    </submittedName>
</protein>
<dbReference type="PANTHER" id="PTHR44240">
    <property type="entry name" value="DNAJ DOMAIN (PROKARYOTIC HEAT SHOCK PROTEIN)-RELATED"/>
    <property type="match status" value="1"/>
</dbReference>
<gene>
    <name evidence="4" type="ORF">AB6A68_09625</name>
</gene>
<dbReference type="InterPro" id="IPR036869">
    <property type="entry name" value="J_dom_sf"/>
</dbReference>
<dbReference type="PRINTS" id="PR00625">
    <property type="entry name" value="JDOMAIN"/>
</dbReference>
<organism evidence="4 5">
    <name type="scientific">Ferrimicrobium acidiphilum</name>
    <dbReference type="NCBI Taxonomy" id="121039"/>
    <lineage>
        <taxon>Bacteria</taxon>
        <taxon>Bacillati</taxon>
        <taxon>Actinomycetota</taxon>
        <taxon>Acidimicrobiia</taxon>
        <taxon>Acidimicrobiales</taxon>
        <taxon>Acidimicrobiaceae</taxon>
        <taxon>Ferrimicrobium</taxon>
    </lineage>
</organism>
<dbReference type="PANTHER" id="PTHR44240:SF10">
    <property type="entry name" value="J DOMAIN-CONTAINING PROTEIN"/>
    <property type="match status" value="1"/>
</dbReference>
<dbReference type="SUPFAM" id="SSF46565">
    <property type="entry name" value="Chaperone J-domain"/>
    <property type="match status" value="1"/>
</dbReference>
<proteinExistence type="predicted"/>
<feature type="domain" description="J" evidence="3">
    <location>
        <begin position="8"/>
        <end position="69"/>
    </location>
</feature>
<dbReference type="Pfam" id="PF00226">
    <property type="entry name" value="DnaJ"/>
    <property type="match status" value="1"/>
</dbReference>
<dbReference type="PROSITE" id="PS00636">
    <property type="entry name" value="DNAJ_1"/>
    <property type="match status" value="1"/>
</dbReference>
<dbReference type="InterPro" id="IPR001623">
    <property type="entry name" value="DnaJ_domain"/>
</dbReference>
<sequence>MAQAGDRTYYEILGVAPDATPQEIRSAYRRLAKQVHPDQGGSAAIFQFISDAYATLSDPSARQAYDATLGISNRQRRQEYRSAHANPRNTRRKDQPETGRNPLGSRLLADRPAELLFGVGLVLLLAPLPPSVLGYLGLFVIVLGAMALIGELRLRRQRRELEASGNYSPLTGGSLLRAELSLGVPAAAFALLATMRLLARVVDALFIAKPPRKR</sequence>
<dbReference type="InterPro" id="IPR018253">
    <property type="entry name" value="DnaJ_domain_CS"/>
</dbReference>
<keyword evidence="2" id="KW-0812">Transmembrane</keyword>
<dbReference type="EMBL" id="JBFSHR010000035">
    <property type="protein sequence ID" value="MEX6430093.1"/>
    <property type="molecule type" value="Genomic_DNA"/>
</dbReference>
<keyword evidence="2" id="KW-1133">Transmembrane helix</keyword>
<dbReference type="InterPro" id="IPR052276">
    <property type="entry name" value="Diphthamide-biosynth_chaperone"/>
</dbReference>
<evidence type="ECO:0000259" key="3">
    <source>
        <dbReference type="PROSITE" id="PS50076"/>
    </source>
</evidence>
<evidence type="ECO:0000313" key="5">
    <source>
        <dbReference type="Proteomes" id="UP001560267"/>
    </source>
</evidence>
<name>A0ABV3Y6F4_9ACTN</name>